<evidence type="ECO:0000256" key="1">
    <source>
        <dbReference type="SAM" id="MobiDB-lite"/>
    </source>
</evidence>
<feature type="region of interest" description="Disordered" evidence="1">
    <location>
        <begin position="94"/>
        <end position="141"/>
    </location>
</feature>
<dbReference type="AlphaFoldDB" id="A0A6G1H8J8"/>
<sequence length="173" mass="19214">MYWRGLEIRLCWGLNDVHLEAGLTSRYLGMCYSTSSRKTLMGNFFKARPYLSPSALVLASVLLSPCSSSRSVGCCSESWRRSYGKGPYWSTTSTTMLQSSSPSSGHQGTDSRATKKECKSAKKVSPAGFEPRPRKKKRHVETGQNLCAIHEPEIGFEPIHHPPDSNRNAICLK</sequence>
<protein>
    <submittedName>
        <fullName evidence="2">Uncharacterized protein</fullName>
    </submittedName>
</protein>
<feature type="compositionally biased region" description="Low complexity" evidence="1">
    <location>
        <begin position="94"/>
        <end position="104"/>
    </location>
</feature>
<evidence type="ECO:0000313" key="3">
    <source>
        <dbReference type="Proteomes" id="UP000800041"/>
    </source>
</evidence>
<name>A0A6G1H8J8_9PEZI</name>
<proteinExistence type="predicted"/>
<gene>
    <name evidence="2" type="ORF">K402DRAFT_271410</name>
</gene>
<organism evidence="2 3">
    <name type="scientific">Aulographum hederae CBS 113979</name>
    <dbReference type="NCBI Taxonomy" id="1176131"/>
    <lineage>
        <taxon>Eukaryota</taxon>
        <taxon>Fungi</taxon>
        <taxon>Dikarya</taxon>
        <taxon>Ascomycota</taxon>
        <taxon>Pezizomycotina</taxon>
        <taxon>Dothideomycetes</taxon>
        <taxon>Pleosporomycetidae</taxon>
        <taxon>Aulographales</taxon>
        <taxon>Aulographaceae</taxon>
    </lineage>
</organism>
<reference evidence="2" key="1">
    <citation type="journal article" date="2020" name="Stud. Mycol.">
        <title>101 Dothideomycetes genomes: a test case for predicting lifestyles and emergence of pathogens.</title>
        <authorList>
            <person name="Haridas S."/>
            <person name="Albert R."/>
            <person name="Binder M."/>
            <person name="Bloem J."/>
            <person name="Labutti K."/>
            <person name="Salamov A."/>
            <person name="Andreopoulos B."/>
            <person name="Baker S."/>
            <person name="Barry K."/>
            <person name="Bills G."/>
            <person name="Bluhm B."/>
            <person name="Cannon C."/>
            <person name="Castanera R."/>
            <person name="Culley D."/>
            <person name="Daum C."/>
            <person name="Ezra D."/>
            <person name="Gonzalez J."/>
            <person name="Henrissat B."/>
            <person name="Kuo A."/>
            <person name="Liang C."/>
            <person name="Lipzen A."/>
            <person name="Lutzoni F."/>
            <person name="Magnuson J."/>
            <person name="Mondo S."/>
            <person name="Nolan M."/>
            <person name="Ohm R."/>
            <person name="Pangilinan J."/>
            <person name="Park H.-J."/>
            <person name="Ramirez L."/>
            <person name="Alfaro M."/>
            <person name="Sun H."/>
            <person name="Tritt A."/>
            <person name="Yoshinaga Y."/>
            <person name="Zwiers L.-H."/>
            <person name="Turgeon B."/>
            <person name="Goodwin S."/>
            <person name="Spatafora J."/>
            <person name="Crous P."/>
            <person name="Grigoriev I."/>
        </authorList>
    </citation>
    <scope>NUCLEOTIDE SEQUENCE</scope>
    <source>
        <strain evidence="2">CBS 113979</strain>
    </source>
</reference>
<accession>A0A6G1H8J8</accession>
<dbReference type="EMBL" id="ML977145">
    <property type="protein sequence ID" value="KAF1989384.1"/>
    <property type="molecule type" value="Genomic_DNA"/>
</dbReference>
<dbReference type="Proteomes" id="UP000800041">
    <property type="component" value="Unassembled WGS sequence"/>
</dbReference>
<keyword evidence="3" id="KW-1185">Reference proteome</keyword>
<evidence type="ECO:0000313" key="2">
    <source>
        <dbReference type="EMBL" id="KAF1989384.1"/>
    </source>
</evidence>